<dbReference type="EMBL" id="KV748756">
    <property type="protein sequence ID" value="OCL13260.1"/>
    <property type="molecule type" value="Genomic_DNA"/>
</dbReference>
<sequence length="698" mass="79424">MLDPLTALSVAGTVVQLTDFSLKLASKVKEIFESADGVLIKNAEYETVAEDFGRLCARINPSSLEHSSGPPSKDDLMLQKLASDAESVSKELLALLRDLKGKEKESKLQSLGLVLKNVLKENQIESISKRLENIRSEINTNILIKISENADLISVRQSQLQTSLDDTTRMSLRRDIDLAKAEILDAIRLATWESTSTSWEKRSSDNMTSIDWKNSFKDYVLSSLRYQAMTERLDDIPEAHKSTLQWLYEPPPGLECRWDDLSVWLARGNGIYWVQGKAGSGKSCLMKYVHDQPQTAALLSKWAGVLPLVKAGFFFWYPGTLMQKSQNGLLRSILYQVLEKEPRLTPLAYEQIWQQYNGTGDKLLSLSRGELIRAVTRITTQQVFPLKPCLIIDGLDEYDGDHQEIVDLFETMTKSPTTKILVSSRPWLLFKNAFIRYPKLILQDLTREDIRRYAETILSSSSRMVELQKEEPLSANTLVGDIVEKSSGVFLWVKLVVRSLLSGLMNNDCIDDLNRRLEELPSDLERLYIFILKRIDPFYLKQAIRLFRIVCQSRRPLPTLAVSFANDFDPKQPITPENKVMSSLDTAKLCVQVEDRIQSQCLGLLECVVGGNRLPQPRRVQFMHRSVKEFFDKPGTWNELRSPLHDDESLYDAYQALSFSSLMQLKNVFASRNYGSWASAYRPFAALVRECMDYAAEA</sequence>
<evidence type="ECO:0000259" key="4">
    <source>
        <dbReference type="Pfam" id="PF25053"/>
    </source>
</evidence>
<dbReference type="AlphaFoldDB" id="A0A8E2FAG0"/>
<organism evidence="5 6">
    <name type="scientific">Glonium stellatum</name>
    <dbReference type="NCBI Taxonomy" id="574774"/>
    <lineage>
        <taxon>Eukaryota</taxon>
        <taxon>Fungi</taxon>
        <taxon>Dikarya</taxon>
        <taxon>Ascomycota</taxon>
        <taxon>Pezizomycotina</taxon>
        <taxon>Dothideomycetes</taxon>
        <taxon>Pleosporomycetidae</taxon>
        <taxon>Gloniales</taxon>
        <taxon>Gloniaceae</taxon>
        <taxon>Glonium</taxon>
    </lineage>
</organism>
<proteinExistence type="predicted"/>
<keyword evidence="1" id="KW-0677">Repeat</keyword>
<dbReference type="Pfam" id="PF25053">
    <property type="entry name" value="DUF7791"/>
    <property type="match status" value="1"/>
</dbReference>
<dbReference type="Pfam" id="PF24883">
    <property type="entry name" value="NPHP3_N"/>
    <property type="match status" value="1"/>
</dbReference>
<accession>A0A8E2FAG0</accession>
<dbReference type="PANTHER" id="PTHR10039">
    <property type="entry name" value="AMELOGENIN"/>
    <property type="match status" value="1"/>
</dbReference>
<dbReference type="OrthoDB" id="443402at2759"/>
<dbReference type="SUPFAM" id="SSF52540">
    <property type="entry name" value="P-loop containing nucleoside triphosphate hydrolases"/>
    <property type="match status" value="1"/>
</dbReference>
<evidence type="ECO:0000259" key="3">
    <source>
        <dbReference type="Pfam" id="PF24883"/>
    </source>
</evidence>
<dbReference type="Gene3D" id="3.40.50.300">
    <property type="entry name" value="P-loop containing nucleotide triphosphate hydrolases"/>
    <property type="match status" value="1"/>
</dbReference>
<feature type="domain" description="DUF7791" evidence="4">
    <location>
        <begin position="534"/>
        <end position="668"/>
    </location>
</feature>
<feature type="coiled-coil region" evidence="2">
    <location>
        <begin position="85"/>
        <end position="137"/>
    </location>
</feature>
<evidence type="ECO:0000313" key="6">
    <source>
        <dbReference type="Proteomes" id="UP000250140"/>
    </source>
</evidence>
<keyword evidence="2" id="KW-0175">Coiled coil</keyword>
<evidence type="ECO:0008006" key="7">
    <source>
        <dbReference type="Google" id="ProtNLM"/>
    </source>
</evidence>
<protein>
    <recommendedName>
        <fullName evidence="7">NACHT domain-containing protein</fullName>
    </recommendedName>
</protein>
<evidence type="ECO:0000256" key="1">
    <source>
        <dbReference type="ARBA" id="ARBA00022737"/>
    </source>
</evidence>
<gene>
    <name evidence="5" type="ORF">AOQ84DRAFT_310842</name>
</gene>
<name>A0A8E2FAG0_9PEZI</name>
<dbReference type="InterPro" id="IPR056693">
    <property type="entry name" value="DUF7791"/>
</dbReference>
<keyword evidence="6" id="KW-1185">Reference proteome</keyword>
<dbReference type="Proteomes" id="UP000250140">
    <property type="component" value="Unassembled WGS sequence"/>
</dbReference>
<evidence type="ECO:0000313" key="5">
    <source>
        <dbReference type="EMBL" id="OCL13260.1"/>
    </source>
</evidence>
<feature type="domain" description="Nephrocystin 3-like N-terminal" evidence="3">
    <location>
        <begin position="263"/>
        <end position="425"/>
    </location>
</feature>
<dbReference type="PANTHER" id="PTHR10039:SF5">
    <property type="entry name" value="NACHT DOMAIN-CONTAINING PROTEIN"/>
    <property type="match status" value="1"/>
</dbReference>
<dbReference type="InterPro" id="IPR056884">
    <property type="entry name" value="NPHP3-like_N"/>
</dbReference>
<dbReference type="InterPro" id="IPR027417">
    <property type="entry name" value="P-loop_NTPase"/>
</dbReference>
<evidence type="ECO:0000256" key="2">
    <source>
        <dbReference type="SAM" id="Coils"/>
    </source>
</evidence>
<reference evidence="5 6" key="1">
    <citation type="journal article" date="2016" name="Nat. Commun.">
        <title>Ectomycorrhizal ecology is imprinted in the genome of the dominant symbiotic fungus Cenococcum geophilum.</title>
        <authorList>
            <consortium name="DOE Joint Genome Institute"/>
            <person name="Peter M."/>
            <person name="Kohler A."/>
            <person name="Ohm R.A."/>
            <person name="Kuo A."/>
            <person name="Krutzmann J."/>
            <person name="Morin E."/>
            <person name="Arend M."/>
            <person name="Barry K.W."/>
            <person name="Binder M."/>
            <person name="Choi C."/>
            <person name="Clum A."/>
            <person name="Copeland A."/>
            <person name="Grisel N."/>
            <person name="Haridas S."/>
            <person name="Kipfer T."/>
            <person name="LaButti K."/>
            <person name="Lindquist E."/>
            <person name="Lipzen A."/>
            <person name="Maire R."/>
            <person name="Meier B."/>
            <person name="Mihaltcheva S."/>
            <person name="Molinier V."/>
            <person name="Murat C."/>
            <person name="Poggeler S."/>
            <person name="Quandt C.A."/>
            <person name="Sperisen C."/>
            <person name="Tritt A."/>
            <person name="Tisserant E."/>
            <person name="Crous P.W."/>
            <person name="Henrissat B."/>
            <person name="Nehls U."/>
            <person name="Egli S."/>
            <person name="Spatafora J.W."/>
            <person name="Grigoriev I.V."/>
            <person name="Martin F.M."/>
        </authorList>
    </citation>
    <scope>NUCLEOTIDE SEQUENCE [LARGE SCALE GENOMIC DNA]</scope>
    <source>
        <strain evidence="5 6">CBS 207.34</strain>
    </source>
</reference>
<feature type="non-terminal residue" evidence="5">
    <location>
        <position position="698"/>
    </location>
</feature>